<keyword evidence="8" id="KW-0479">Metal-binding</keyword>
<dbReference type="Proteomes" id="UP000008021">
    <property type="component" value="Chromosome 9"/>
</dbReference>
<keyword evidence="16 17" id="KW-0326">Glycosidase</keyword>
<evidence type="ECO:0000256" key="10">
    <source>
        <dbReference type="ARBA" id="ARBA00022836"/>
    </source>
</evidence>
<comment type="subcellular location">
    <subcellularLocation>
        <location evidence="1">Plastid</location>
        <location evidence="1">Chloroplast thylakoid membrane</location>
        <topology evidence="1">Multi-pass membrane protein</topology>
    </subcellularLocation>
</comment>
<dbReference type="Pfam" id="PF00295">
    <property type="entry name" value="Glyco_hydro_28"/>
    <property type="match status" value="1"/>
</dbReference>
<evidence type="ECO:0000256" key="7">
    <source>
        <dbReference type="ARBA" id="ARBA00022692"/>
    </source>
</evidence>
<keyword evidence="14" id="KW-0157">Chromophore</keyword>
<reference evidence="20" key="2">
    <citation type="submission" date="2018-05" db="EMBL/GenBank/DDBJ databases">
        <title>OmerRS3 (Oryza meridionalis Reference Sequence Version 3).</title>
        <authorList>
            <person name="Zhang J."/>
            <person name="Kudrna D."/>
            <person name="Lee S."/>
            <person name="Talag J."/>
            <person name="Welchert J."/>
            <person name="Wing R.A."/>
        </authorList>
    </citation>
    <scope>NUCLEOTIDE SEQUENCE [LARGE SCALE GENOMIC DNA]</scope>
    <source>
        <strain evidence="20">cv. OR44</strain>
    </source>
</reference>
<keyword evidence="9 17" id="KW-0378">Hydrolase</keyword>
<dbReference type="GO" id="GO:0016168">
    <property type="term" value="F:chlorophyll binding"/>
    <property type="evidence" value="ECO:0007669"/>
    <property type="project" value="UniProtKB-KW"/>
</dbReference>
<reference evidence="20" key="1">
    <citation type="submission" date="2015-04" db="UniProtKB">
        <authorList>
            <consortium name="EnsemblPlants"/>
        </authorList>
    </citation>
    <scope>IDENTIFICATION</scope>
</reference>
<keyword evidence="10" id="KW-0602">Photosynthesis</keyword>
<keyword evidence="5" id="KW-0150">Chloroplast</keyword>
<dbReference type="EnsemblPlants" id="OMERI09G09140.1">
    <property type="protein sequence ID" value="OMERI09G09140.1"/>
    <property type="gene ID" value="OMERI09G09140"/>
</dbReference>
<dbReference type="GO" id="GO:0005975">
    <property type="term" value="P:carbohydrate metabolic process"/>
    <property type="evidence" value="ECO:0007669"/>
    <property type="project" value="InterPro"/>
</dbReference>
<comment type="similarity">
    <text evidence="2">Belongs to the light-harvesting chlorophyll a/b-binding (LHC) protein family.</text>
</comment>
<dbReference type="FunFam" id="1.10.3460.10:FF:000002">
    <property type="entry name" value="Chlorophyll a-b binding protein, chloroplastic"/>
    <property type="match status" value="1"/>
</dbReference>
<keyword evidence="12" id="KW-0809">Transit peptide</keyword>
<evidence type="ECO:0000256" key="4">
    <source>
        <dbReference type="ARBA" id="ARBA00022494"/>
    </source>
</evidence>
<keyword evidence="4" id="KW-0148">Chlorophyll</keyword>
<evidence type="ECO:0000256" key="11">
    <source>
        <dbReference type="ARBA" id="ARBA00022842"/>
    </source>
</evidence>
<dbReference type="PANTHER" id="PTHR31339:SF68">
    <property type="entry name" value="OS09G0439400 PROTEIN"/>
    <property type="match status" value="1"/>
</dbReference>
<dbReference type="GO" id="GO:0009535">
    <property type="term" value="C:chloroplast thylakoid membrane"/>
    <property type="evidence" value="ECO:0007669"/>
    <property type="project" value="UniProtKB-SubCell"/>
</dbReference>
<dbReference type="Gene3D" id="1.10.3460.10">
    <property type="entry name" value="Chlorophyll a/b binding protein domain"/>
    <property type="match status" value="1"/>
</dbReference>
<evidence type="ECO:0000256" key="1">
    <source>
        <dbReference type="ARBA" id="ARBA00004454"/>
    </source>
</evidence>
<keyword evidence="7 19" id="KW-0812">Transmembrane</keyword>
<dbReference type="GO" id="GO:0009522">
    <property type="term" value="C:photosystem I"/>
    <property type="evidence" value="ECO:0007669"/>
    <property type="project" value="UniProtKB-KW"/>
</dbReference>
<name>A0A0E0ESL8_9ORYZ</name>
<evidence type="ECO:0008006" key="22">
    <source>
        <dbReference type="Google" id="ProtNLM"/>
    </source>
</evidence>
<evidence type="ECO:0000256" key="16">
    <source>
        <dbReference type="ARBA" id="ARBA00023295"/>
    </source>
</evidence>
<evidence type="ECO:0000256" key="17">
    <source>
        <dbReference type="RuleBase" id="RU361169"/>
    </source>
</evidence>
<protein>
    <recommendedName>
        <fullName evidence="22">Chlorophyll a-b binding protein, chloroplastic</fullName>
    </recommendedName>
</protein>
<keyword evidence="15 19" id="KW-0472">Membrane</keyword>
<keyword evidence="11" id="KW-0460">Magnesium</keyword>
<feature type="compositionally biased region" description="Low complexity" evidence="18">
    <location>
        <begin position="1"/>
        <end position="34"/>
    </location>
</feature>
<evidence type="ECO:0000256" key="13">
    <source>
        <dbReference type="ARBA" id="ARBA00022989"/>
    </source>
</evidence>
<accession>A0A0E0ESL8</accession>
<dbReference type="InterPro" id="IPR000743">
    <property type="entry name" value="Glyco_hydro_28"/>
</dbReference>
<keyword evidence="6" id="KW-0934">Plastid</keyword>
<dbReference type="GO" id="GO:0046872">
    <property type="term" value="F:metal ion binding"/>
    <property type="evidence" value="ECO:0007669"/>
    <property type="project" value="UniProtKB-KW"/>
</dbReference>
<evidence type="ECO:0000256" key="14">
    <source>
        <dbReference type="ARBA" id="ARBA00022991"/>
    </source>
</evidence>
<evidence type="ECO:0000256" key="15">
    <source>
        <dbReference type="ARBA" id="ARBA00023136"/>
    </source>
</evidence>
<evidence type="ECO:0000256" key="5">
    <source>
        <dbReference type="ARBA" id="ARBA00022528"/>
    </source>
</evidence>
<evidence type="ECO:0000256" key="9">
    <source>
        <dbReference type="ARBA" id="ARBA00022801"/>
    </source>
</evidence>
<evidence type="ECO:0000256" key="6">
    <source>
        <dbReference type="ARBA" id="ARBA00022640"/>
    </source>
</evidence>
<evidence type="ECO:0000313" key="21">
    <source>
        <dbReference type="Proteomes" id="UP000008021"/>
    </source>
</evidence>
<keyword evidence="13 19" id="KW-1133">Transmembrane helix</keyword>
<dbReference type="GO" id="GO:0004650">
    <property type="term" value="F:polygalacturonase activity"/>
    <property type="evidence" value="ECO:0007669"/>
    <property type="project" value="InterPro"/>
</dbReference>
<dbReference type="InterPro" id="IPR012334">
    <property type="entry name" value="Pectin_lyas_fold"/>
</dbReference>
<evidence type="ECO:0000256" key="3">
    <source>
        <dbReference type="ARBA" id="ARBA00008834"/>
    </source>
</evidence>
<proteinExistence type="inferred from homology"/>
<dbReference type="InterPro" id="IPR006626">
    <property type="entry name" value="PbH1"/>
</dbReference>
<dbReference type="SUPFAM" id="SSF103511">
    <property type="entry name" value="Chlorophyll a-b binding protein"/>
    <property type="match status" value="1"/>
</dbReference>
<dbReference type="InterPro" id="IPR011050">
    <property type="entry name" value="Pectin_lyase_fold/virulence"/>
</dbReference>
<feature type="region of interest" description="Disordered" evidence="18">
    <location>
        <begin position="1"/>
        <end position="47"/>
    </location>
</feature>
<keyword evidence="10" id="KW-0603">Photosystem I</keyword>
<dbReference type="Pfam" id="PF00504">
    <property type="entry name" value="Chloroa_b-bind"/>
    <property type="match status" value="1"/>
</dbReference>
<evidence type="ECO:0000256" key="2">
    <source>
        <dbReference type="ARBA" id="ARBA00007259"/>
    </source>
</evidence>
<dbReference type="STRING" id="40149.A0A0E0ESL8"/>
<dbReference type="SMART" id="SM00710">
    <property type="entry name" value="PbH1"/>
    <property type="match status" value="6"/>
</dbReference>
<comment type="similarity">
    <text evidence="3 17">Belongs to the glycosyl hydrolase 28 family.</text>
</comment>
<dbReference type="Gramene" id="OMERI09G09140.1">
    <property type="protein sequence ID" value="OMERI09G09140.1"/>
    <property type="gene ID" value="OMERI09G09140"/>
</dbReference>
<evidence type="ECO:0000256" key="12">
    <source>
        <dbReference type="ARBA" id="ARBA00022946"/>
    </source>
</evidence>
<evidence type="ECO:0000256" key="8">
    <source>
        <dbReference type="ARBA" id="ARBA00022723"/>
    </source>
</evidence>
<dbReference type="Gene3D" id="2.160.20.10">
    <property type="entry name" value="Single-stranded right-handed beta-helix, Pectin lyase-like"/>
    <property type="match status" value="1"/>
</dbReference>
<dbReference type="PANTHER" id="PTHR31339">
    <property type="entry name" value="PECTIN LYASE-RELATED"/>
    <property type="match status" value="1"/>
</dbReference>
<evidence type="ECO:0000256" key="18">
    <source>
        <dbReference type="SAM" id="MobiDB-lite"/>
    </source>
</evidence>
<feature type="transmembrane region" description="Helical" evidence="19">
    <location>
        <begin position="58"/>
        <end position="77"/>
    </location>
</feature>
<dbReference type="InterPro" id="IPR051801">
    <property type="entry name" value="GH28_Enzymes"/>
</dbReference>
<dbReference type="GO" id="GO:0009768">
    <property type="term" value="P:photosynthesis, light harvesting in photosystem I"/>
    <property type="evidence" value="ECO:0007669"/>
    <property type="project" value="UniProtKB-ARBA"/>
</dbReference>
<organism evidence="20">
    <name type="scientific">Oryza meridionalis</name>
    <dbReference type="NCBI Taxonomy" id="40149"/>
    <lineage>
        <taxon>Eukaryota</taxon>
        <taxon>Viridiplantae</taxon>
        <taxon>Streptophyta</taxon>
        <taxon>Embryophyta</taxon>
        <taxon>Tracheophyta</taxon>
        <taxon>Spermatophyta</taxon>
        <taxon>Magnoliopsida</taxon>
        <taxon>Liliopsida</taxon>
        <taxon>Poales</taxon>
        <taxon>Poaceae</taxon>
        <taxon>BOP clade</taxon>
        <taxon>Oryzoideae</taxon>
        <taxon>Oryzeae</taxon>
        <taxon>Oryzinae</taxon>
        <taxon>Oryza</taxon>
    </lineage>
</organism>
<dbReference type="AlphaFoldDB" id="A0A0E0ESL8"/>
<evidence type="ECO:0000313" key="20">
    <source>
        <dbReference type="EnsemblPlants" id="OMERI09G09140.1"/>
    </source>
</evidence>
<keyword evidence="21" id="KW-1185">Reference proteome</keyword>
<dbReference type="SUPFAM" id="SSF51126">
    <property type="entry name" value="Pectin lyase-like"/>
    <property type="match status" value="1"/>
</dbReference>
<dbReference type="InterPro" id="IPR022796">
    <property type="entry name" value="Chloroa_b-bind"/>
</dbReference>
<evidence type="ECO:0000256" key="19">
    <source>
        <dbReference type="SAM" id="Phobius"/>
    </source>
</evidence>
<sequence>MGETGVAVASSPRAAASSPRAAASSASVASSPRAGGVGGRGGGHHHRRWGAAASISPSYRAVLLALWLVGFALVFLWQSTSVGRARLYTRPPLLPKRAPSAQGMGQWVAAPPVYDLREFGGVGDGRTLNTEAFVAAVASIAERGGGRLVVPAGRWLTAPFNLTSRMTLFLAAGAEILGVQDERYWPLMSPLPSYGYGREHRGPRYGSLIHGQDLKDVTITGQNGTINGQGQSWWSKFRKKVLNHTRGPLVQLMRSSNITISNITLRDSPFWTLHIYDCKDVTISDTTILAPIVGAPNTDGIDPDSCENVVIKNCYISVGDDGIAIKSGWDQYGIAYGRPSTNIIIHNVTIRSMVSAGVSIGSEMSGGVSNVLVENVHIWDSRRGVRIKTAPGRGAYVSNITYRNITLEHIRVGIVIKTDYNEHPDEGFDPKAVPIIENISYSSIHGHGVRVPVRIQGSAEIPVKNVTFHDMSVGLVDRKNHVFQCSFVQGQVVGYVFPVPCKNLDLYNERRELDPNLNDRCWSHLARPHWLPADERHALSLPILNSKQIKCSAVCTFPSFTASLALSLFSSLSSMALPSGSFAASTPIYVVVFFFPFSLIFVCCAIEASQFDSVVLRKCHSCSSELRVGAALRAPALPSQKAAVARMASHRAGATKGGVSAVCEPLGPDRPLWFPGSSPPPWLDGSLPGDFGFDPLGLGSDPELLRWFAQAELMHSRWAMLAVAGILVPEVLEKWGFMEDYSWIDAGARDYFADPWTLFVSQMALMGWAEGRRWADYLNPGCVAVEPRLPNRKNPVPDVGYPGGLWFDWGNWGRGSPEPVMVLRTKEIKNGRLAMLAFVGFWFQAVYTGEGPIDNLLHHLADPGHCNVFSAFTSH</sequence>